<feature type="transmembrane region" description="Helical" evidence="1">
    <location>
        <begin position="139"/>
        <end position="165"/>
    </location>
</feature>
<feature type="non-terminal residue" evidence="2">
    <location>
        <position position="1"/>
    </location>
</feature>
<feature type="transmembrane region" description="Helical" evidence="1">
    <location>
        <begin position="47"/>
        <end position="73"/>
    </location>
</feature>
<sequence>PPYWYFISDPFHTLFYDVTVITSILSNSLLILIIRTTKTPKTDNYRYLLLCFAIGDMISSISHSLTSPIVHLTSHGFFFFPKSANSLKSEGALLGKTVCLAYIFMYYQTFNILTFHFIYRYRIIAQGKLKEWTERWKMVHWVSIGVLYSLIYAVIFLWACSYSFLTNE</sequence>
<dbReference type="Gene3D" id="1.20.1070.10">
    <property type="entry name" value="Rhodopsin 7-helix transmembrane proteins"/>
    <property type="match status" value="1"/>
</dbReference>
<dbReference type="PANTHER" id="PTHR22943">
    <property type="entry name" value="7-TRANSMEMBRANE DOMAIN RECEPTOR C.ELEGANS"/>
    <property type="match status" value="1"/>
</dbReference>
<evidence type="ECO:0000256" key="1">
    <source>
        <dbReference type="SAM" id="Phobius"/>
    </source>
</evidence>
<comment type="caution">
    <text evidence="2">The sequence shown here is derived from an EMBL/GenBank/DDBJ whole genome shotgun (WGS) entry which is preliminary data.</text>
</comment>
<dbReference type="PANTHER" id="PTHR22943:SF248">
    <property type="entry name" value="SEVEN TM RECEPTOR"/>
    <property type="match status" value="1"/>
</dbReference>
<reference evidence="2" key="1">
    <citation type="submission" date="2023-10" db="EMBL/GenBank/DDBJ databases">
        <title>Genome assembly of Pristionchus species.</title>
        <authorList>
            <person name="Yoshida K."/>
            <person name="Sommer R.J."/>
        </authorList>
    </citation>
    <scope>NUCLEOTIDE SEQUENCE</scope>
    <source>
        <strain evidence="2">RS5133</strain>
    </source>
</reference>
<feature type="transmembrane region" description="Helical" evidence="1">
    <location>
        <begin position="93"/>
        <end position="118"/>
    </location>
</feature>
<keyword evidence="1" id="KW-0812">Transmembrane</keyword>
<evidence type="ECO:0000313" key="3">
    <source>
        <dbReference type="Proteomes" id="UP001432322"/>
    </source>
</evidence>
<dbReference type="EMBL" id="BTSY01000004">
    <property type="protein sequence ID" value="GMT22959.1"/>
    <property type="molecule type" value="Genomic_DNA"/>
</dbReference>
<dbReference type="Proteomes" id="UP001432322">
    <property type="component" value="Unassembled WGS sequence"/>
</dbReference>
<dbReference type="Pfam" id="PF10326">
    <property type="entry name" value="7TM_GPCR_Str"/>
    <property type="match status" value="1"/>
</dbReference>
<keyword evidence="1" id="KW-0472">Membrane</keyword>
<proteinExistence type="predicted"/>
<organism evidence="2 3">
    <name type="scientific">Pristionchus fissidentatus</name>
    <dbReference type="NCBI Taxonomy" id="1538716"/>
    <lineage>
        <taxon>Eukaryota</taxon>
        <taxon>Metazoa</taxon>
        <taxon>Ecdysozoa</taxon>
        <taxon>Nematoda</taxon>
        <taxon>Chromadorea</taxon>
        <taxon>Rhabditida</taxon>
        <taxon>Rhabditina</taxon>
        <taxon>Diplogasteromorpha</taxon>
        <taxon>Diplogasteroidea</taxon>
        <taxon>Neodiplogasteridae</taxon>
        <taxon>Pristionchus</taxon>
    </lineage>
</organism>
<gene>
    <name evidence="2" type="ORF">PFISCL1PPCAC_14256</name>
</gene>
<dbReference type="InterPro" id="IPR019428">
    <property type="entry name" value="7TM_GPCR_serpentine_rcpt_Str"/>
</dbReference>
<evidence type="ECO:0008006" key="4">
    <source>
        <dbReference type="Google" id="ProtNLM"/>
    </source>
</evidence>
<keyword evidence="1" id="KW-1133">Transmembrane helix</keyword>
<name>A0AAV5VZ14_9BILA</name>
<feature type="transmembrane region" description="Helical" evidence="1">
    <location>
        <begin position="14"/>
        <end position="35"/>
    </location>
</feature>
<feature type="non-terminal residue" evidence="2">
    <location>
        <position position="168"/>
    </location>
</feature>
<protein>
    <recommendedName>
        <fullName evidence="4">G protein-coupled receptor</fullName>
    </recommendedName>
</protein>
<evidence type="ECO:0000313" key="2">
    <source>
        <dbReference type="EMBL" id="GMT22959.1"/>
    </source>
</evidence>
<dbReference type="SUPFAM" id="SSF81321">
    <property type="entry name" value="Family A G protein-coupled receptor-like"/>
    <property type="match status" value="1"/>
</dbReference>
<accession>A0AAV5VZ14</accession>
<keyword evidence="3" id="KW-1185">Reference proteome</keyword>
<dbReference type="AlphaFoldDB" id="A0AAV5VZ14"/>